<dbReference type="Gene3D" id="1.10.260.40">
    <property type="entry name" value="lambda repressor-like DNA-binding domains"/>
    <property type="match status" value="1"/>
</dbReference>
<sequence length="338" mass="37629">MTGKKAKLSDVAKAAGVSSATVDRVLNKRGGVNPHKEKQVLEWARKLQLDRNLERRPSRILRLGVIMQAPANPFYRSLQQAFMRCNSLYGGLNIQVQQHYFEVTAVKQTAALMHRVAERSDALIVIVPDHPLSNQALQEVASRMPVITMVSDLPLASRLAYIGIDNRAAGRTAGELMGRYVGSQPCNIVVVSGMHSFIGQGEREMGFRAVLAERYPHCHLLAVVETREQPEKAGQLVRQLLRQHQRLAGIYNLSTGDQSIADALQAYAQQQETVFITHELTEERRALLRDGVIDIVLDQNPELEAMTAVKYLAQHFGRIEAEAITTLTPVSVHTRENS</sequence>
<dbReference type="InterPro" id="IPR000843">
    <property type="entry name" value="HTH_LacI"/>
</dbReference>
<dbReference type="PANTHER" id="PTHR30146:SF152">
    <property type="entry name" value="TRANSCRIPTIONAL REGULATORY PROTEIN"/>
    <property type="match status" value="1"/>
</dbReference>
<keyword evidence="3" id="KW-0804">Transcription</keyword>
<dbReference type="Pfam" id="PF13407">
    <property type="entry name" value="Peripla_BP_4"/>
    <property type="match status" value="1"/>
</dbReference>
<dbReference type="InterPro" id="IPR025997">
    <property type="entry name" value="SBP_2_dom"/>
</dbReference>
<dbReference type="PROSITE" id="PS50932">
    <property type="entry name" value="HTH_LACI_2"/>
    <property type="match status" value="1"/>
</dbReference>
<dbReference type="Proteomes" id="UP000238196">
    <property type="component" value="Unassembled WGS sequence"/>
</dbReference>
<feature type="domain" description="HTH lacI-type" evidence="4">
    <location>
        <begin position="6"/>
        <end position="60"/>
    </location>
</feature>
<dbReference type="GO" id="GO:0003700">
    <property type="term" value="F:DNA-binding transcription factor activity"/>
    <property type="evidence" value="ECO:0007669"/>
    <property type="project" value="TreeGrafter"/>
</dbReference>
<reference evidence="5 6" key="1">
    <citation type="submission" date="2018-02" db="EMBL/GenBank/DDBJ databases">
        <title>novel marine gammaproteobacteria from coastal saline agro ecosystem.</title>
        <authorList>
            <person name="Krishnan R."/>
            <person name="Ramesh Kumar N."/>
        </authorList>
    </citation>
    <scope>NUCLEOTIDE SEQUENCE [LARGE SCALE GENOMIC DNA]</scope>
    <source>
        <strain evidence="5 6">228</strain>
    </source>
</reference>
<dbReference type="AlphaFoldDB" id="A0A2S5KRM0"/>
<dbReference type="InterPro" id="IPR028082">
    <property type="entry name" value="Peripla_BP_I"/>
</dbReference>
<name>A0A2S5KRM0_9PROT</name>
<evidence type="ECO:0000313" key="6">
    <source>
        <dbReference type="Proteomes" id="UP000238196"/>
    </source>
</evidence>
<dbReference type="SMART" id="SM00354">
    <property type="entry name" value="HTH_LACI"/>
    <property type="match status" value="1"/>
</dbReference>
<proteinExistence type="predicted"/>
<protein>
    <submittedName>
        <fullName evidence="5">LacI family transcriptional regulator</fullName>
    </submittedName>
</protein>
<evidence type="ECO:0000259" key="4">
    <source>
        <dbReference type="PROSITE" id="PS50932"/>
    </source>
</evidence>
<evidence type="ECO:0000256" key="2">
    <source>
        <dbReference type="ARBA" id="ARBA00023125"/>
    </source>
</evidence>
<dbReference type="SUPFAM" id="SSF47413">
    <property type="entry name" value="lambda repressor-like DNA-binding domains"/>
    <property type="match status" value="1"/>
</dbReference>
<dbReference type="EMBL" id="PRLP01000032">
    <property type="protein sequence ID" value="PPC77501.1"/>
    <property type="molecule type" value="Genomic_DNA"/>
</dbReference>
<keyword evidence="2" id="KW-0238">DNA-binding</keyword>
<evidence type="ECO:0000256" key="1">
    <source>
        <dbReference type="ARBA" id="ARBA00023015"/>
    </source>
</evidence>
<dbReference type="PANTHER" id="PTHR30146">
    <property type="entry name" value="LACI-RELATED TRANSCRIPTIONAL REPRESSOR"/>
    <property type="match status" value="1"/>
</dbReference>
<dbReference type="PROSITE" id="PS00356">
    <property type="entry name" value="HTH_LACI_1"/>
    <property type="match status" value="1"/>
</dbReference>
<dbReference type="Gene3D" id="3.40.50.2300">
    <property type="match status" value="2"/>
</dbReference>
<accession>A0A2S5KRM0</accession>
<organism evidence="5 6">
    <name type="scientific">Proteobacteria bacterium 228</name>
    <dbReference type="NCBI Taxonomy" id="2083153"/>
    <lineage>
        <taxon>Bacteria</taxon>
        <taxon>Pseudomonadati</taxon>
        <taxon>Pseudomonadota</taxon>
    </lineage>
</organism>
<dbReference type="GO" id="GO:0000976">
    <property type="term" value="F:transcription cis-regulatory region binding"/>
    <property type="evidence" value="ECO:0007669"/>
    <property type="project" value="TreeGrafter"/>
</dbReference>
<dbReference type="CDD" id="cd01392">
    <property type="entry name" value="HTH_LacI"/>
    <property type="match status" value="1"/>
</dbReference>
<dbReference type="CDD" id="cd06307">
    <property type="entry name" value="PBP1_sugar_binding"/>
    <property type="match status" value="1"/>
</dbReference>
<comment type="caution">
    <text evidence="5">The sequence shown here is derived from an EMBL/GenBank/DDBJ whole genome shotgun (WGS) entry which is preliminary data.</text>
</comment>
<dbReference type="OrthoDB" id="9805774at2"/>
<dbReference type="SUPFAM" id="SSF53822">
    <property type="entry name" value="Periplasmic binding protein-like I"/>
    <property type="match status" value="1"/>
</dbReference>
<evidence type="ECO:0000313" key="5">
    <source>
        <dbReference type="EMBL" id="PPC77501.1"/>
    </source>
</evidence>
<evidence type="ECO:0000256" key="3">
    <source>
        <dbReference type="ARBA" id="ARBA00023163"/>
    </source>
</evidence>
<keyword evidence="1" id="KW-0805">Transcription regulation</keyword>
<dbReference type="Pfam" id="PF00356">
    <property type="entry name" value="LacI"/>
    <property type="match status" value="1"/>
</dbReference>
<gene>
    <name evidence="5" type="ORF">C4K68_09880</name>
</gene>
<dbReference type="InterPro" id="IPR010982">
    <property type="entry name" value="Lambda_DNA-bd_dom_sf"/>
</dbReference>